<protein>
    <recommendedName>
        <fullName evidence="3">Viral A-type inclusion protein</fullName>
    </recommendedName>
</protein>
<dbReference type="RefSeq" id="WP_346750644.1">
    <property type="nucleotide sequence ID" value="NZ_JAUJEA010000001.1"/>
</dbReference>
<reference evidence="1" key="1">
    <citation type="submission" date="2023-06" db="EMBL/GenBank/DDBJ databases">
        <title>Genomic of Parafulvivirga corallium.</title>
        <authorList>
            <person name="Wang G."/>
        </authorList>
    </citation>
    <scope>NUCLEOTIDE SEQUENCE</scope>
    <source>
        <strain evidence="1">BMA10</strain>
    </source>
</reference>
<evidence type="ECO:0008006" key="3">
    <source>
        <dbReference type="Google" id="ProtNLM"/>
    </source>
</evidence>
<accession>A0ABT8KIT4</accession>
<comment type="caution">
    <text evidence="1">The sequence shown here is derived from an EMBL/GenBank/DDBJ whole genome shotgun (WGS) entry which is preliminary data.</text>
</comment>
<sequence length="152" mass="17676">MKNLSIFFAFLVCLFIISCSGGRDTKVEQQEISEEEQAEQALLDETLEIHDDVMPKHHYLLKLKKNLQHRADSLTNLETENAEKVDELKALMVDLEDAYQGMSDWMHDFERANEGMSHEDIMDYYQHEKEKIQSVREKMLSAISNAEHALSE</sequence>
<evidence type="ECO:0000313" key="2">
    <source>
        <dbReference type="Proteomes" id="UP001172082"/>
    </source>
</evidence>
<organism evidence="1 2">
    <name type="scientific">Splendidivirga corallicola</name>
    <dbReference type="NCBI Taxonomy" id="3051826"/>
    <lineage>
        <taxon>Bacteria</taxon>
        <taxon>Pseudomonadati</taxon>
        <taxon>Bacteroidota</taxon>
        <taxon>Cytophagia</taxon>
        <taxon>Cytophagales</taxon>
        <taxon>Splendidivirgaceae</taxon>
        <taxon>Splendidivirga</taxon>
    </lineage>
</organism>
<name>A0ABT8KIT4_9BACT</name>
<dbReference type="EMBL" id="JAUJEA010000001">
    <property type="protein sequence ID" value="MDN5200622.1"/>
    <property type="molecule type" value="Genomic_DNA"/>
</dbReference>
<proteinExistence type="predicted"/>
<dbReference type="Proteomes" id="UP001172082">
    <property type="component" value="Unassembled WGS sequence"/>
</dbReference>
<dbReference type="PROSITE" id="PS51257">
    <property type="entry name" value="PROKAR_LIPOPROTEIN"/>
    <property type="match status" value="1"/>
</dbReference>
<keyword evidence="2" id="KW-1185">Reference proteome</keyword>
<gene>
    <name evidence="1" type="ORF">QQ008_04595</name>
</gene>
<evidence type="ECO:0000313" key="1">
    <source>
        <dbReference type="EMBL" id="MDN5200622.1"/>
    </source>
</evidence>